<dbReference type="PIRSF" id="PIRSF010376">
    <property type="entry name" value="IspE"/>
    <property type="match status" value="1"/>
</dbReference>
<dbReference type="EC" id="2.7.1.148" evidence="2 10"/>
<feature type="domain" description="GHMP kinase N-terminal" evidence="11">
    <location>
        <begin position="73"/>
        <end position="149"/>
    </location>
</feature>
<dbReference type="UniPathway" id="UPA00056">
    <property type="reaction ID" value="UER00094"/>
</dbReference>
<dbReference type="Pfam" id="PF08544">
    <property type="entry name" value="GHMP_kinases_C"/>
    <property type="match status" value="1"/>
</dbReference>
<dbReference type="NCBIfam" id="TIGR00154">
    <property type="entry name" value="ispE"/>
    <property type="match status" value="1"/>
</dbReference>
<comment type="similarity">
    <text evidence="1 10">Belongs to the GHMP kinase family. IspE subfamily.</text>
</comment>
<dbReference type="OrthoDB" id="9809438at2"/>
<feature type="active site" evidence="10">
    <location>
        <position position="17"/>
    </location>
</feature>
<evidence type="ECO:0000256" key="2">
    <source>
        <dbReference type="ARBA" id="ARBA00012052"/>
    </source>
</evidence>
<dbReference type="InterPro" id="IPR014721">
    <property type="entry name" value="Ribsml_uS5_D2-typ_fold_subgr"/>
</dbReference>
<evidence type="ECO:0000313" key="13">
    <source>
        <dbReference type="EMBL" id="TDX97759.1"/>
    </source>
</evidence>
<comment type="catalytic activity">
    <reaction evidence="10">
        <text>4-CDP-2-C-methyl-D-erythritol + ATP = 4-CDP-2-C-methyl-D-erythritol 2-phosphate + ADP + H(+)</text>
        <dbReference type="Rhea" id="RHEA:18437"/>
        <dbReference type="ChEBI" id="CHEBI:15378"/>
        <dbReference type="ChEBI" id="CHEBI:30616"/>
        <dbReference type="ChEBI" id="CHEBI:57823"/>
        <dbReference type="ChEBI" id="CHEBI:57919"/>
        <dbReference type="ChEBI" id="CHEBI:456216"/>
        <dbReference type="EC" id="2.7.1.148"/>
    </reaction>
</comment>
<dbReference type="SUPFAM" id="SSF55060">
    <property type="entry name" value="GHMP Kinase, C-terminal domain"/>
    <property type="match status" value="1"/>
</dbReference>
<feature type="binding site" evidence="10">
    <location>
        <begin position="100"/>
        <end position="110"/>
    </location>
    <ligand>
        <name>ATP</name>
        <dbReference type="ChEBI" id="CHEBI:30616"/>
    </ligand>
</feature>
<evidence type="ECO:0000256" key="10">
    <source>
        <dbReference type="HAMAP-Rule" id="MF_00061"/>
    </source>
</evidence>
<dbReference type="InterPro" id="IPR004424">
    <property type="entry name" value="IspE"/>
</dbReference>
<dbReference type="InterPro" id="IPR006204">
    <property type="entry name" value="GHMP_kinase_N_dom"/>
</dbReference>
<keyword evidence="8 10" id="KW-0414">Isoprene biosynthesis</keyword>
<dbReference type="GO" id="GO:0019288">
    <property type="term" value="P:isopentenyl diphosphate biosynthetic process, methylerythritol 4-phosphate pathway"/>
    <property type="evidence" value="ECO:0007669"/>
    <property type="project" value="UniProtKB-UniRule"/>
</dbReference>
<sequence length="291" mass="31322">MDSVLTAAPRWWPAPAKLNRFLHITGRRDDGYHLLQTVFQLLDYGDRLAFSLRDDGAIHRVTALAGVPAEQDLVVRAARLLQEAGGVEIGTDIRVDKRLPMGGGLGGGSSNAATTLVALDHLWNTRLGVDTLAELGMQLGADVPVFVRGHSAWAEGVGEQLQPLDLPNRWYLVLIPPVTVSTAAVFSDSHLRRDCPPITIRDFLAAPESPQWGNVCEAPVRARYPEVAAALDALNALAPARLTGTGACVFAAFETESAANAAWQQLAEDWQGFVARGVNESPLNTVLSTEF</sequence>
<organism evidence="13 14">
    <name type="scientific">Thiohalophilus thiocyanatoxydans</name>
    <dbReference type="NCBI Taxonomy" id="381308"/>
    <lineage>
        <taxon>Bacteria</taxon>
        <taxon>Pseudomonadati</taxon>
        <taxon>Pseudomonadota</taxon>
        <taxon>Gammaproteobacteria</taxon>
        <taxon>Thiohalomonadales</taxon>
        <taxon>Thiohalophilaceae</taxon>
        <taxon>Thiohalophilus</taxon>
    </lineage>
</organism>
<dbReference type="Gene3D" id="3.30.230.10">
    <property type="match status" value="1"/>
</dbReference>
<dbReference type="InterPro" id="IPR013750">
    <property type="entry name" value="GHMP_kinase_C_dom"/>
</dbReference>
<dbReference type="PANTHER" id="PTHR43527:SF2">
    <property type="entry name" value="4-DIPHOSPHOCYTIDYL-2-C-METHYL-D-ERYTHRITOL KINASE, CHLOROPLASTIC"/>
    <property type="match status" value="1"/>
</dbReference>
<dbReference type="HAMAP" id="MF_00061">
    <property type="entry name" value="IspE"/>
    <property type="match status" value="1"/>
</dbReference>
<evidence type="ECO:0000256" key="4">
    <source>
        <dbReference type="ARBA" id="ARBA00022679"/>
    </source>
</evidence>
<feature type="domain" description="GHMP kinase C-terminal" evidence="12">
    <location>
        <begin position="216"/>
        <end position="270"/>
    </location>
</feature>
<dbReference type="Pfam" id="PF00288">
    <property type="entry name" value="GHMP_kinases_N"/>
    <property type="match status" value="1"/>
</dbReference>
<dbReference type="InterPro" id="IPR020568">
    <property type="entry name" value="Ribosomal_Su5_D2-typ_SF"/>
</dbReference>
<reference evidence="13 14" key="1">
    <citation type="submission" date="2019-03" db="EMBL/GenBank/DDBJ databases">
        <title>Genomic Encyclopedia of Type Strains, Phase IV (KMG-IV): sequencing the most valuable type-strain genomes for metagenomic binning, comparative biology and taxonomic classification.</title>
        <authorList>
            <person name="Goeker M."/>
        </authorList>
    </citation>
    <scope>NUCLEOTIDE SEQUENCE [LARGE SCALE GENOMIC DNA]</scope>
    <source>
        <strain evidence="13 14">DSM 16326</strain>
    </source>
</reference>
<dbReference type="InterPro" id="IPR036554">
    <property type="entry name" value="GHMP_kinase_C_sf"/>
</dbReference>
<evidence type="ECO:0000256" key="1">
    <source>
        <dbReference type="ARBA" id="ARBA00009684"/>
    </source>
</evidence>
<keyword evidence="14" id="KW-1185">Reference proteome</keyword>
<dbReference type="AlphaFoldDB" id="A0A4R8IDW3"/>
<dbReference type="SUPFAM" id="SSF54211">
    <property type="entry name" value="Ribosomal protein S5 domain 2-like"/>
    <property type="match status" value="1"/>
</dbReference>
<dbReference type="EMBL" id="SOQX01000011">
    <property type="protein sequence ID" value="TDX97759.1"/>
    <property type="molecule type" value="Genomic_DNA"/>
</dbReference>
<gene>
    <name evidence="10" type="primary">ispE</name>
    <name evidence="13" type="ORF">EDC23_2789</name>
</gene>
<keyword evidence="6 10" id="KW-0418">Kinase</keyword>
<dbReference type="Proteomes" id="UP000294914">
    <property type="component" value="Unassembled WGS sequence"/>
</dbReference>
<evidence type="ECO:0000256" key="9">
    <source>
        <dbReference type="ARBA" id="ARBA00032554"/>
    </source>
</evidence>
<name>A0A4R8IDW3_9GAMM</name>
<keyword evidence="7 10" id="KW-0067">ATP-binding</keyword>
<evidence type="ECO:0000259" key="12">
    <source>
        <dbReference type="Pfam" id="PF08544"/>
    </source>
</evidence>
<evidence type="ECO:0000256" key="5">
    <source>
        <dbReference type="ARBA" id="ARBA00022741"/>
    </source>
</evidence>
<evidence type="ECO:0000256" key="8">
    <source>
        <dbReference type="ARBA" id="ARBA00023229"/>
    </source>
</evidence>
<evidence type="ECO:0000256" key="3">
    <source>
        <dbReference type="ARBA" id="ARBA00017473"/>
    </source>
</evidence>
<protein>
    <recommendedName>
        <fullName evidence="3 10">4-diphosphocytidyl-2-C-methyl-D-erythritol kinase</fullName>
        <shortName evidence="10">CMK</shortName>
        <ecNumber evidence="2 10">2.7.1.148</ecNumber>
    </recommendedName>
    <alternativeName>
        <fullName evidence="9 10">4-(cytidine-5'-diphospho)-2-C-methyl-D-erythritol kinase</fullName>
    </alternativeName>
</protein>
<dbReference type="RefSeq" id="WP_134085359.1">
    <property type="nucleotide sequence ID" value="NZ_SOQX01000011.1"/>
</dbReference>
<dbReference type="Gene3D" id="3.30.70.890">
    <property type="entry name" value="GHMP kinase, C-terminal domain"/>
    <property type="match status" value="1"/>
</dbReference>
<dbReference type="GO" id="GO:0005524">
    <property type="term" value="F:ATP binding"/>
    <property type="evidence" value="ECO:0007669"/>
    <property type="project" value="UniProtKB-UniRule"/>
</dbReference>
<feature type="active site" evidence="10">
    <location>
        <position position="142"/>
    </location>
</feature>
<evidence type="ECO:0000256" key="6">
    <source>
        <dbReference type="ARBA" id="ARBA00022777"/>
    </source>
</evidence>
<keyword evidence="5 10" id="KW-0547">Nucleotide-binding</keyword>
<comment type="caution">
    <text evidence="13">The sequence shown here is derived from an EMBL/GenBank/DDBJ whole genome shotgun (WGS) entry which is preliminary data.</text>
</comment>
<keyword evidence="4 10" id="KW-0808">Transferase</keyword>
<accession>A0A4R8IDW3</accession>
<proteinExistence type="inferred from homology"/>
<dbReference type="GO" id="GO:0050515">
    <property type="term" value="F:4-(cytidine 5'-diphospho)-2-C-methyl-D-erythritol kinase activity"/>
    <property type="evidence" value="ECO:0007669"/>
    <property type="project" value="UniProtKB-UniRule"/>
</dbReference>
<dbReference type="PANTHER" id="PTHR43527">
    <property type="entry name" value="4-DIPHOSPHOCYTIDYL-2-C-METHYL-D-ERYTHRITOL KINASE, CHLOROPLASTIC"/>
    <property type="match status" value="1"/>
</dbReference>
<dbReference type="GO" id="GO:0016114">
    <property type="term" value="P:terpenoid biosynthetic process"/>
    <property type="evidence" value="ECO:0007669"/>
    <property type="project" value="UniProtKB-UniRule"/>
</dbReference>
<evidence type="ECO:0000259" key="11">
    <source>
        <dbReference type="Pfam" id="PF00288"/>
    </source>
</evidence>
<comment type="pathway">
    <text evidence="10">Isoprenoid biosynthesis; isopentenyl diphosphate biosynthesis via DXP pathway; isopentenyl diphosphate from 1-deoxy-D-xylulose 5-phosphate: step 3/6.</text>
</comment>
<evidence type="ECO:0000313" key="14">
    <source>
        <dbReference type="Proteomes" id="UP000294914"/>
    </source>
</evidence>
<evidence type="ECO:0000256" key="7">
    <source>
        <dbReference type="ARBA" id="ARBA00022840"/>
    </source>
</evidence>
<comment type="function">
    <text evidence="10">Catalyzes the phosphorylation of the position 2 hydroxy group of 4-diphosphocytidyl-2C-methyl-D-erythritol.</text>
</comment>